<name>A0A815VK42_ADIRI</name>
<dbReference type="InterPro" id="IPR006652">
    <property type="entry name" value="Kelch_1"/>
</dbReference>
<evidence type="ECO:0000256" key="8">
    <source>
        <dbReference type="SAM" id="MobiDB-lite"/>
    </source>
</evidence>
<feature type="domain" description="Peptidase M12A" evidence="10">
    <location>
        <begin position="57"/>
        <end position="266"/>
    </location>
</feature>
<keyword evidence="2 7" id="KW-0645">Protease</keyword>
<dbReference type="InterPro" id="IPR034035">
    <property type="entry name" value="Astacin-like_dom"/>
</dbReference>
<dbReference type="SUPFAM" id="SSF117281">
    <property type="entry name" value="Kelch motif"/>
    <property type="match status" value="2"/>
</dbReference>
<dbReference type="GO" id="GO:0006508">
    <property type="term" value="P:proteolysis"/>
    <property type="evidence" value="ECO:0007669"/>
    <property type="project" value="UniProtKB-KW"/>
</dbReference>
<dbReference type="SUPFAM" id="SSF55486">
    <property type="entry name" value="Metalloproteases ('zincins'), catalytic domain"/>
    <property type="match status" value="1"/>
</dbReference>
<feature type="binding site" evidence="7">
    <location>
        <position position="159"/>
    </location>
    <ligand>
        <name>Zn(2+)</name>
        <dbReference type="ChEBI" id="CHEBI:29105"/>
        <note>catalytic</note>
    </ligand>
</feature>
<feature type="active site" evidence="7">
    <location>
        <position position="156"/>
    </location>
</feature>
<comment type="caution">
    <text evidence="7">Lacks conserved residue(s) required for the propagation of feature annotation.</text>
</comment>
<feature type="region of interest" description="Disordered" evidence="8">
    <location>
        <begin position="423"/>
        <end position="503"/>
    </location>
</feature>
<accession>A0A815VK42</accession>
<dbReference type="SMART" id="SM00612">
    <property type="entry name" value="Kelch"/>
    <property type="match status" value="5"/>
</dbReference>
<dbReference type="OrthoDB" id="291007at2759"/>
<keyword evidence="4 7" id="KW-0378">Hydrolase</keyword>
<dbReference type="InterPro" id="IPR024079">
    <property type="entry name" value="MetalloPept_cat_dom_sf"/>
</dbReference>
<dbReference type="PANTHER" id="PTHR10127:SF780">
    <property type="entry name" value="METALLOENDOPEPTIDASE"/>
    <property type="match status" value="1"/>
</dbReference>
<keyword evidence="5 7" id="KW-0862">Zinc</keyword>
<feature type="binding site" evidence="7">
    <location>
        <position position="174"/>
    </location>
    <ligand>
        <name>Zn(2+)</name>
        <dbReference type="ChEBI" id="CHEBI:29105"/>
        <note>catalytic</note>
    </ligand>
</feature>
<keyword evidence="6 7" id="KW-0482">Metalloprotease</keyword>
<dbReference type="Gene3D" id="2.120.10.80">
    <property type="entry name" value="Kelch-type beta propeller"/>
    <property type="match status" value="1"/>
</dbReference>
<dbReference type="Gene3D" id="2.130.10.80">
    <property type="entry name" value="Galactose oxidase/kelch, beta-propeller"/>
    <property type="match status" value="2"/>
</dbReference>
<evidence type="ECO:0000256" key="3">
    <source>
        <dbReference type="ARBA" id="ARBA00022723"/>
    </source>
</evidence>
<dbReference type="PANTHER" id="PTHR10127">
    <property type="entry name" value="DISCOIDIN, CUB, EGF, LAMININ , AND ZINC METALLOPROTEASE DOMAIN CONTAINING"/>
    <property type="match status" value="1"/>
</dbReference>
<sequence length="860" mass="94607">MKVIIFAVWIIGIIVANVHAKPTAVVFTKDPEAKFLNLERLPDETEGHAINASRKARGLVLMGNGARWSNGIVPYQFGSGYTTQLQADVVTRMRKIENLVAINNARCIQFRPRVSTDLYYITIQNGTGCSARLGQSTGNVTLQSPGCSDDGRTFHELLHALGKSEMKERECLFHEQSRSDRGLYVKVYPENMQTGADQQYLIYENPMADMLNSSYDYSSVMHYAKYDFSSNGKPTMEPIQSNIKIGQRYNLSNGDIQLIRRYYNCSSNGPTLPPFTIPIEPAYPSMLLSTYSSELTNQNLMYNRNGSSLPNFYYEVINVTVPAAGSYIFQCYSNIDTFGYIYNQAFYPLSPAMNLINAFDDENIERWEFSFMLTFNSPDTSLLVVTTYNPNMTGSFLIAASGYNKVTFNRTVGTAQITSSTSITTTTTPKTTTTTTSSTSTTTTTTPKTTTTTTSSTSTTTTTTKTTTSSTSTTTTTTKTTTSSTSTTTTTTKITTSSTSTTTTTTKTTITTNTILDTGRWSETGSLARGGGEHTSTLLPDGRVITLGGNGGQDRMEIYNSTTRTWIGGPSMMNYRSCHTATLLPDGRLFVAGGGYNGVYFNTAEIYNPVNNKWTAVSNMTFARYGHAAVYLPAPMNKILVMGGYGDPKISWFLQSCELYDFVSNKWTITTSMINRRVYFSAAYLLSMNMVVVLGGGDNSAEMFDVLTLQWTQSLNTVSNYRSDYTATLLPNEQFLITGSGGQFNTANYLFDPRTTLFKVAANTTQGRITPTATLLPSGLVLLSGGMLGNGSMYRSAEIYDYRLNTWRSVADMNIARFRHTSVVFTNCSSSSPTTVLVIAGQKDWSSTLFASCELFSINA</sequence>
<gene>
    <name evidence="11" type="ORF">EDS130_LOCUS44796</name>
</gene>
<protein>
    <recommendedName>
        <fullName evidence="10">Peptidase M12A domain-containing protein</fullName>
    </recommendedName>
</protein>
<keyword evidence="9" id="KW-0732">Signal</keyword>
<dbReference type="InterPro" id="IPR001506">
    <property type="entry name" value="Peptidase_M12A"/>
</dbReference>
<comment type="cofactor">
    <cofactor evidence="7">
        <name>Zn(2+)</name>
        <dbReference type="ChEBI" id="CHEBI:29105"/>
    </cofactor>
    <text evidence="7">Binds 1 zinc ion per subunit.</text>
</comment>
<evidence type="ECO:0000313" key="11">
    <source>
        <dbReference type="EMBL" id="CAF1533941.1"/>
    </source>
</evidence>
<evidence type="ECO:0000256" key="2">
    <source>
        <dbReference type="ARBA" id="ARBA00022670"/>
    </source>
</evidence>
<reference evidence="11" key="1">
    <citation type="submission" date="2021-02" db="EMBL/GenBank/DDBJ databases">
        <authorList>
            <person name="Nowell W R."/>
        </authorList>
    </citation>
    <scope>NUCLEOTIDE SEQUENCE</scope>
</reference>
<evidence type="ECO:0000256" key="9">
    <source>
        <dbReference type="SAM" id="SignalP"/>
    </source>
</evidence>
<evidence type="ECO:0000256" key="5">
    <source>
        <dbReference type="ARBA" id="ARBA00022833"/>
    </source>
</evidence>
<dbReference type="SMART" id="SM00235">
    <property type="entry name" value="ZnMc"/>
    <property type="match status" value="1"/>
</dbReference>
<evidence type="ECO:0000256" key="7">
    <source>
        <dbReference type="PROSITE-ProRule" id="PRU01211"/>
    </source>
</evidence>
<evidence type="ECO:0000313" key="12">
    <source>
        <dbReference type="Proteomes" id="UP000663852"/>
    </source>
</evidence>
<dbReference type="CDD" id="cd04280">
    <property type="entry name" value="ZnMc_astacin_like"/>
    <property type="match status" value="1"/>
</dbReference>
<evidence type="ECO:0000256" key="6">
    <source>
        <dbReference type="ARBA" id="ARBA00023049"/>
    </source>
</evidence>
<dbReference type="Proteomes" id="UP000663852">
    <property type="component" value="Unassembled WGS sequence"/>
</dbReference>
<keyword evidence="1" id="KW-0880">Kelch repeat</keyword>
<evidence type="ECO:0000256" key="4">
    <source>
        <dbReference type="ARBA" id="ARBA00022801"/>
    </source>
</evidence>
<dbReference type="Pfam" id="PF01344">
    <property type="entry name" value="Kelch_1"/>
    <property type="match status" value="1"/>
</dbReference>
<dbReference type="InterPro" id="IPR006026">
    <property type="entry name" value="Peptidase_Metallo"/>
</dbReference>
<dbReference type="Pfam" id="PF01400">
    <property type="entry name" value="Astacin"/>
    <property type="match status" value="1"/>
</dbReference>
<dbReference type="AlphaFoldDB" id="A0A815VK42"/>
<dbReference type="InterPro" id="IPR037293">
    <property type="entry name" value="Gal_Oxidase_central_sf"/>
</dbReference>
<feature type="chain" id="PRO_5032652057" description="Peptidase M12A domain-containing protein" evidence="9">
    <location>
        <begin position="21"/>
        <end position="860"/>
    </location>
</feature>
<dbReference type="GO" id="GO:0008270">
    <property type="term" value="F:zinc ion binding"/>
    <property type="evidence" value="ECO:0007669"/>
    <property type="project" value="UniProtKB-UniRule"/>
</dbReference>
<dbReference type="InterPro" id="IPR015915">
    <property type="entry name" value="Kelch-typ_b-propeller"/>
</dbReference>
<feature type="signal peptide" evidence="9">
    <location>
        <begin position="1"/>
        <end position="20"/>
    </location>
</feature>
<dbReference type="EMBL" id="CAJNOJ010000924">
    <property type="protein sequence ID" value="CAF1533941.1"/>
    <property type="molecule type" value="Genomic_DNA"/>
</dbReference>
<feature type="binding site" evidence="7">
    <location>
        <position position="155"/>
    </location>
    <ligand>
        <name>Zn(2+)</name>
        <dbReference type="ChEBI" id="CHEBI:29105"/>
        <note>catalytic</note>
    </ligand>
</feature>
<dbReference type="PROSITE" id="PS51864">
    <property type="entry name" value="ASTACIN"/>
    <property type="match status" value="1"/>
</dbReference>
<proteinExistence type="predicted"/>
<keyword evidence="3 7" id="KW-0479">Metal-binding</keyword>
<organism evidence="11 12">
    <name type="scientific">Adineta ricciae</name>
    <name type="common">Rotifer</name>
    <dbReference type="NCBI Taxonomy" id="249248"/>
    <lineage>
        <taxon>Eukaryota</taxon>
        <taxon>Metazoa</taxon>
        <taxon>Spiralia</taxon>
        <taxon>Gnathifera</taxon>
        <taxon>Rotifera</taxon>
        <taxon>Eurotatoria</taxon>
        <taxon>Bdelloidea</taxon>
        <taxon>Adinetida</taxon>
        <taxon>Adinetidae</taxon>
        <taxon>Adineta</taxon>
    </lineage>
</organism>
<dbReference type="GO" id="GO:0004222">
    <property type="term" value="F:metalloendopeptidase activity"/>
    <property type="evidence" value="ECO:0007669"/>
    <property type="project" value="UniProtKB-UniRule"/>
</dbReference>
<dbReference type="Gene3D" id="3.40.390.10">
    <property type="entry name" value="Collagenase (Catalytic Domain)"/>
    <property type="match status" value="1"/>
</dbReference>
<evidence type="ECO:0000256" key="1">
    <source>
        <dbReference type="ARBA" id="ARBA00022441"/>
    </source>
</evidence>
<evidence type="ECO:0000259" key="10">
    <source>
        <dbReference type="PROSITE" id="PS51864"/>
    </source>
</evidence>
<comment type="caution">
    <text evidence="11">The sequence shown here is derived from an EMBL/GenBank/DDBJ whole genome shotgun (WGS) entry which is preliminary data.</text>
</comment>